<evidence type="ECO:0000313" key="3">
    <source>
        <dbReference type="Proteomes" id="UP000033202"/>
    </source>
</evidence>
<protein>
    <submittedName>
        <fullName evidence="2">Uncharacterized protein</fullName>
    </submittedName>
</protein>
<evidence type="ECO:0000313" key="2">
    <source>
        <dbReference type="EMBL" id="GAO39414.1"/>
    </source>
</evidence>
<evidence type="ECO:0000256" key="1">
    <source>
        <dbReference type="SAM" id="SignalP"/>
    </source>
</evidence>
<dbReference type="EMBL" id="BBWU01000029">
    <property type="protein sequence ID" value="GAO39414.1"/>
    <property type="molecule type" value="Genomic_DNA"/>
</dbReference>
<organism evidence="2 3">
    <name type="scientific">Sphingomonas changbaiensis NBRC 104936</name>
    <dbReference type="NCBI Taxonomy" id="1219043"/>
    <lineage>
        <taxon>Bacteria</taxon>
        <taxon>Pseudomonadati</taxon>
        <taxon>Pseudomonadota</taxon>
        <taxon>Alphaproteobacteria</taxon>
        <taxon>Sphingomonadales</taxon>
        <taxon>Sphingomonadaceae</taxon>
        <taxon>Sphingomonas</taxon>
    </lineage>
</organism>
<name>A0A0E9MPE8_9SPHN</name>
<dbReference type="STRING" id="1219043.SCH01S_29_01020"/>
<dbReference type="OrthoDB" id="7574370at2"/>
<keyword evidence="3" id="KW-1185">Reference proteome</keyword>
<comment type="caution">
    <text evidence="2">The sequence shown here is derived from an EMBL/GenBank/DDBJ whole genome shotgun (WGS) entry which is preliminary data.</text>
</comment>
<feature type="chain" id="PRO_5002429266" evidence="1">
    <location>
        <begin position="22"/>
        <end position="169"/>
    </location>
</feature>
<keyword evidence="1" id="KW-0732">Signal</keyword>
<dbReference type="Proteomes" id="UP000033202">
    <property type="component" value="Unassembled WGS sequence"/>
</dbReference>
<sequence length="169" mass="17798">MKKLVLFSAVAAMVSSTGASAQVVDPALSHDIGRAVGQAAVAAERAAAEARIAAREAMRAARQGYAEGTAEAYGSAPAGGYARPAMIDTEDEAVDACAMAAEDRGYGDGYRATVRDIDGVDRRPDGWDVDGSLDARRSWRDQPASWGFRCQVRGGQVVNVDIGHDLARR</sequence>
<dbReference type="AlphaFoldDB" id="A0A0E9MPE8"/>
<proteinExistence type="predicted"/>
<dbReference type="RefSeq" id="WP_046348221.1">
    <property type="nucleotide sequence ID" value="NZ_BBWU01000029.1"/>
</dbReference>
<accession>A0A0E9MPE8</accession>
<gene>
    <name evidence="2" type="ORF">SCH01S_29_01020</name>
</gene>
<reference evidence="2 3" key="1">
    <citation type="submission" date="2015-04" db="EMBL/GenBank/DDBJ databases">
        <title>Whole genome shotgun sequence of Sphingomonas changbaiensis NBRC 104936.</title>
        <authorList>
            <person name="Katano-Makiyama Y."/>
            <person name="Hosoyama A."/>
            <person name="Hashimoto M."/>
            <person name="Noguchi M."/>
            <person name="Tsuchikane K."/>
            <person name="Ohji S."/>
            <person name="Yamazoe A."/>
            <person name="Ichikawa N."/>
            <person name="Kimura A."/>
            <person name="Fujita N."/>
        </authorList>
    </citation>
    <scope>NUCLEOTIDE SEQUENCE [LARGE SCALE GENOMIC DNA]</scope>
    <source>
        <strain evidence="2 3">NBRC 104936</strain>
    </source>
</reference>
<feature type="signal peptide" evidence="1">
    <location>
        <begin position="1"/>
        <end position="21"/>
    </location>
</feature>